<dbReference type="EMBL" id="JBHZOL010000101">
    <property type="protein sequence ID" value="MFE4108187.1"/>
    <property type="molecule type" value="Genomic_DNA"/>
</dbReference>
<dbReference type="InterPro" id="IPR027417">
    <property type="entry name" value="P-loop_NTPase"/>
</dbReference>
<dbReference type="Proteomes" id="UP001600165">
    <property type="component" value="Unassembled WGS sequence"/>
</dbReference>
<protein>
    <submittedName>
        <fullName evidence="1">Sulfotransferase family protein</fullName>
        <ecNumber evidence="1">2.8.2.-</ecNumber>
    </submittedName>
</protein>
<dbReference type="SUPFAM" id="SSF52540">
    <property type="entry name" value="P-loop containing nucleoside triphosphate hydrolases"/>
    <property type="match status" value="1"/>
</dbReference>
<dbReference type="GO" id="GO:0016740">
    <property type="term" value="F:transferase activity"/>
    <property type="evidence" value="ECO:0007669"/>
    <property type="project" value="UniProtKB-KW"/>
</dbReference>
<dbReference type="PANTHER" id="PTHR36978">
    <property type="entry name" value="P-LOOP CONTAINING NUCLEOTIDE TRIPHOSPHATE HYDROLASE"/>
    <property type="match status" value="1"/>
</dbReference>
<dbReference type="PANTHER" id="PTHR36978:SF4">
    <property type="entry name" value="P-LOOP CONTAINING NUCLEOSIDE TRIPHOSPHATE HYDROLASE PROTEIN"/>
    <property type="match status" value="1"/>
</dbReference>
<proteinExistence type="predicted"/>
<keyword evidence="2" id="KW-1185">Reference proteome</keyword>
<name>A0ABW6IKL2_9CYAN</name>
<organism evidence="1 2">
    <name type="scientific">Almyronema epifaneia S1</name>
    <dbReference type="NCBI Taxonomy" id="2991925"/>
    <lineage>
        <taxon>Bacteria</taxon>
        <taxon>Bacillati</taxon>
        <taxon>Cyanobacteriota</taxon>
        <taxon>Cyanophyceae</taxon>
        <taxon>Nodosilineales</taxon>
        <taxon>Nodosilineaceae</taxon>
        <taxon>Almyronema</taxon>
        <taxon>Almyronema epifaneia</taxon>
    </lineage>
</organism>
<accession>A0ABW6IKL2</accession>
<dbReference type="EC" id="2.8.2.-" evidence="1"/>
<comment type="caution">
    <text evidence="1">The sequence shown here is derived from an EMBL/GenBank/DDBJ whole genome shotgun (WGS) entry which is preliminary data.</text>
</comment>
<dbReference type="Gene3D" id="3.40.50.300">
    <property type="entry name" value="P-loop containing nucleotide triphosphate hydrolases"/>
    <property type="match status" value="1"/>
</dbReference>
<gene>
    <name evidence="1" type="ORF">ACFVKH_18035</name>
</gene>
<keyword evidence="1" id="KW-0808">Transferase</keyword>
<dbReference type="Pfam" id="PF17784">
    <property type="entry name" value="Sulfotransfer_4"/>
    <property type="match status" value="1"/>
</dbReference>
<dbReference type="InterPro" id="IPR040632">
    <property type="entry name" value="Sulfotransfer_4"/>
</dbReference>
<evidence type="ECO:0000313" key="2">
    <source>
        <dbReference type="Proteomes" id="UP001600165"/>
    </source>
</evidence>
<reference evidence="1 2" key="1">
    <citation type="submission" date="2024-10" db="EMBL/GenBank/DDBJ databases">
        <authorList>
            <person name="Ratan Roy A."/>
            <person name="Morales Sandoval P.H."/>
            <person name="De Los Santos Villalobos S."/>
            <person name="Chakraborty S."/>
            <person name="Mukherjee J."/>
        </authorList>
    </citation>
    <scope>NUCLEOTIDE SEQUENCE [LARGE SCALE GENOMIC DNA]</scope>
    <source>
        <strain evidence="1 2">S1</strain>
    </source>
</reference>
<sequence>MLKVIGAGLGRTGTKSLKLALEHLLDEPCYHMVELFSHPEHLPLWHAAAQGETIDWSAIFAGYSAAVDWPTGAFWPELSAFYPEALIVLSVRPAEAWWRSASATIFPKMREAEGEWRAMMSELLKNRFTLATTDRAACIAAFNQHNQQVRQAGLGDRLVEWQTGDGWEPLCQALGLPVPSAPFPHVNSTEAFLQDQG</sequence>
<evidence type="ECO:0000313" key="1">
    <source>
        <dbReference type="EMBL" id="MFE4108187.1"/>
    </source>
</evidence>
<dbReference type="RefSeq" id="WP_377967661.1">
    <property type="nucleotide sequence ID" value="NZ_JBHZOL010000101.1"/>
</dbReference>